<dbReference type="InParanoid" id="G4Q6F6"/>
<dbReference type="HOGENOM" id="CLU_3283356_0_0_9"/>
<dbReference type="EMBL" id="CP003058">
    <property type="protein sequence ID" value="AEQ23446.1"/>
    <property type="molecule type" value="Genomic_DNA"/>
</dbReference>
<evidence type="ECO:0000313" key="1">
    <source>
        <dbReference type="EMBL" id="AEQ23446.1"/>
    </source>
</evidence>
<dbReference type="Proteomes" id="UP000007093">
    <property type="component" value="Chromosome"/>
</dbReference>
<reference evidence="1 2" key="1">
    <citation type="journal article" date="2011" name="J. Bacteriol.">
        <title>Complete genome sequence of Acidaminococcus intestini RYC-MR95, a Gram-negative bacterium from the phylum Firmicutes.</title>
        <authorList>
            <person name="D'Auria G."/>
            <person name="Galan J.C."/>
            <person name="Rodriguez-Alcayna M."/>
            <person name="Moya A."/>
            <person name="Baquero F."/>
            <person name="Latorre A."/>
        </authorList>
    </citation>
    <scope>NUCLEOTIDE SEQUENCE [LARGE SCALE GENOMIC DNA]</scope>
    <source>
        <strain evidence="1 2">RyC-MR95</strain>
    </source>
</reference>
<gene>
    <name evidence="1" type="ordered locus">Acin_2251</name>
</gene>
<dbReference type="AlphaFoldDB" id="G4Q6F6"/>
<sequence>MKVSPLLFGKSGAHFFMKRKREIFAIFPSIMAHHFYSCDR</sequence>
<keyword evidence="2" id="KW-1185">Reference proteome</keyword>
<name>G4Q6F6_ACIIR</name>
<proteinExistence type="predicted"/>
<dbReference type="KEGG" id="ain:Acin_2251"/>
<dbReference type="STRING" id="568816.Acin_2251"/>
<protein>
    <submittedName>
        <fullName evidence="1">Uncharacterized protein</fullName>
    </submittedName>
</protein>
<organism evidence="1 2">
    <name type="scientific">Acidaminococcus intestini (strain RyC-MR95)</name>
    <dbReference type="NCBI Taxonomy" id="568816"/>
    <lineage>
        <taxon>Bacteria</taxon>
        <taxon>Bacillati</taxon>
        <taxon>Bacillota</taxon>
        <taxon>Negativicutes</taxon>
        <taxon>Acidaminococcales</taxon>
        <taxon>Acidaminococcaceae</taxon>
        <taxon>Acidaminococcus</taxon>
    </lineage>
</organism>
<evidence type="ECO:0000313" key="2">
    <source>
        <dbReference type="Proteomes" id="UP000007093"/>
    </source>
</evidence>
<accession>G4Q6F6</accession>